<name>A0A9D0ZFH2_9FIRM</name>
<comment type="caution">
    <text evidence="1">The sequence shown here is derived from an EMBL/GenBank/DDBJ whole genome shotgun (WGS) entry which is preliminary data.</text>
</comment>
<organism evidence="1 2">
    <name type="scientific">Candidatus Scatomorpha intestinavium</name>
    <dbReference type="NCBI Taxonomy" id="2840922"/>
    <lineage>
        <taxon>Bacteria</taxon>
        <taxon>Bacillati</taxon>
        <taxon>Bacillota</taxon>
        <taxon>Clostridia</taxon>
        <taxon>Eubacteriales</taxon>
        <taxon>Candidatus Scatomorpha</taxon>
    </lineage>
</organism>
<reference evidence="1" key="2">
    <citation type="journal article" date="2021" name="PeerJ">
        <title>Extensive microbial diversity within the chicken gut microbiome revealed by metagenomics and culture.</title>
        <authorList>
            <person name="Gilroy R."/>
            <person name="Ravi A."/>
            <person name="Getino M."/>
            <person name="Pursley I."/>
            <person name="Horton D.L."/>
            <person name="Alikhan N.F."/>
            <person name="Baker D."/>
            <person name="Gharbi K."/>
            <person name="Hall N."/>
            <person name="Watson M."/>
            <person name="Adriaenssens E.M."/>
            <person name="Foster-Nyarko E."/>
            <person name="Jarju S."/>
            <person name="Secka A."/>
            <person name="Antonio M."/>
            <person name="Oren A."/>
            <person name="Chaudhuri R.R."/>
            <person name="La Ragione R."/>
            <person name="Hildebrand F."/>
            <person name="Pallen M.J."/>
        </authorList>
    </citation>
    <scope>NUCLEOTIDE SEQUENCE</scope>
    <source>
        <strain evidence="1">ChiBcolR7-354</strain>
    </source>
</reference>
<dbReference type="AlphaFoldDB" id="A0A9D0ZFH2"/>
<reference evidence="1" key="1">
    <citation type="submission" date="2020-10" db="EMBL/GenBank/DDBJ databases">
        <authorList>
            <person name="Gilroy R."/>
        </authorList>
    </citation>
    <scope>NUCLEOTIDE SEQUENCE</scope>
    <source>
        <strain evidence="1">ChiBcolR7-354</strain>
    </source>
</reference>
<sequence length="297" mass="32266">MKDGSAPVLAECDPVTAVAGGLCKAYTLIAKASVALDRTWGEKVEPLIRRHNEELLRETAEAACSHAMSAVYERLAPILSDGEPHQRSSLLEAGREAIENDAGLGDAVVAAFRESFERHAESCRGDMDGPLLSFDCNVYGGLFYDGLFDDKAFDGEILPGGSAPERPDTFYLNEHMRSTVGHSLSSNIFHSVFCTVITVLSGGATLLNDGLWHMKHMHDEEDEGFPAEMCAKILRRLEDPPVRSRRRAVKGLVKAFKDDDMLAGSFPAAMYGMFEKAMGCSLLLLGTDEDSAAGYRG</sequence>
<evidence type="ECO:0000313" key="2">
    <source>
        <dbReference type="Proteomes" id="UP000824262"/>
    </source>
</evidence>
<protein>
    <submittedName>
        <fullName evidence="1">Uncharacterized protein</fullName>
    </submittedName>
</protein>
<gene>
    <name evidence="1" type="ORF">IAB77_09625</name>
</gene>
<dbReference type="Proteomes" id="UP000824262">
    <property type="component" value="Unassembled WGS sequence"/>
</dbReference>
<evidence type="ECO:0000313" key="1">
    <source>
        <dbReference type="EMBL" id="HIQ79498.1"/>
    </source>
</evidence>
<proteinExistence type="predicted"/>
<dbReference type="EMBL" id="DVGA01000111">
    <property type="protein sequence ID" value="HIQ79498.1"/>
    <property type="molecule type" value="Genomic_DNA"/>
</dbReference>
<accession>A0A9D0ZFH2</accession>